<name>A0A2P8DJ49_9ACTN</name>
<evidence type="ECO:0000256" key="1">
    <source>
        <dbReference type="SAM" id="Coils"/>
    </source>
</evidence>
<evidence type="ECO:0000313" key="3">
    <source>
        <dbReference type="Proteomes" id="UP000243528"/>
    </source>
</evidence>
<feature type="coiled-coil region" evidence="1">
    <location>
        <begin position="64"/>
        <end position="95"/>
    </location>
</feature>
<dbReference type="OrthoDB" id="4262106at2"/>
<gene>
    <name evidence="2" type="ORF">CLV30_12349</name>
</gene>
<evidence type="ECO:0008006" key="4">
    <source>
        <dbReference type="Google" id="ProtNLM"/>
    </source>
</evidence>
<protein>
    <recommendedName>
        <fullName evidence="4">Excreted virulence factor EspC (Type VII ESX diderm)</fullName>
    </recommendedName>
</protein>
<comment type="caution">
    <text evidence="2">The sequence shown here is derived from an EMBL/GenBank/DDBJ whole genome shotgun (WGS) entry which is preliminary data.</text>
</comment>
<accession>A0A2P8DJ49</accession>
<keyword evidence="3" id="KW-1185">Reference proteome</keyword>
<keyword evidence="1" id="KW-0175">Coiled coil</keyword>
<dbReference type="AlphaFoldDB" id="A0A2P8DJ49"/>
<dbReference type="Proteomes" id="UP000243528">
    <property type="component" value="Unassembled WGS sequence"/>
</dbReference>
<dbReference type="EMBL" id="PYGE01000023">
    <property type="protein sequence ID" value="PSK97250.1"/>
    <property type="molecule type" value="Genomic_DNA"/>
</dbReference>
<sequence length="100" mass="11361">MTTEETGEPTAQELRDRASRLRDCATRAEKLVEPLGTHVDAEVKTATTPGVWTGTYAGQSTGRLRQYQQDLRGLARDLEESLQQWRNEAERLDDRADEKE</sequence>
<reference evidence="2 3" key="1">
    <citation type="submission" date="2018-03" db="EMBL/GenBank/DDBJ databases">
        <title>Genomic Encyclopedia of Archaeal and Bacterial Type Strains, Phase II (KMG-II): from individual species to whole genera.</title>
        <authorList>
            <person name="Goeker M."/>
        </authorList>
    </citation>
    <scope>NUCLEOTIDE SEQUENCE [LARGE SCALE GENOMIC DNA]</scope>
    <source>
        <strain evidence="2 3">DSM 45211</strain>
    </source>
</reference>
<evidence type="ECO:0000313" key="2">
    <source>
        <dbReference type="EMBL" id="PSK97250.1"/>
    </source>
</evidence>
<proteinExistence type="predicted"/>
<dbReference type="RefSeq" id="WP_106539453.1">
    <property type="nucleotide sequence ID" value="NZ_PYGE01000023.1"/>
</dbReference>
<organism evidence="2 3">
    <name type="scientific">Haloactinopolyspora alba</name>
    <dbReference type="NCBI Taxonomy" id="648780"/>
    <lineage>
        <taxon>Bacteria</taxon>
        <taxon>Bacillati</taxon>
        <taxon>Actinomycetota</taxon>
        <taxon>Actinomycetes</taxon>
        <taxon>Jiangellales</taxon>
        <taxon>Jiangellaceae</taxon>
        <taxon>Haloactinopolyspora</taxon>
    </lineage>
</organism>